<proteinExistence type="inferred from homology"/>
<name>A0A1X2HXS0_9FUNG</name>
<dbReference type="GO" id="GO:0042171">
    <property type="term" value="F:lysophosphatidic acid acyltransferase activity"/>
    <property type="evidence" value="ECO:0007669"/>
    <property type="project" value="TreeGrafter"/>
</dbReference>
<dbReference type="GO" id="GO:0052689">
    <property type="term" value="F:carboxylic ester hydrolase activity"/>
    <property type="evidence" value="ECO:0007669"/>
    <property type="project" value="TreeGrafter"/>
</dbReference>
<dbReference type="PANTHER" id="PTHR42886:SF29">
    <property type="entry name" value="PUMMELIG, ISOFORM A"/>
    <property type="match status" value="1"/>
</dbReference>
<dbReference type="OrthoDB" id="7457040at2759"/>
<dbReference type="STRING" id="90262.A0A1X2HXS0"/>
<dbReference type="PANTHER" id="PTHR42886">
    <property type="entry name" value="RE40534P-RELATED"/>
    <property type="match status" value="1"/>
</dbReference>
<keyword evidence="4" id="KW-1185">Reference proteome</keyword>
<dbReference type="Pfam" id="PF00561">
    <property type="entry name" value="Abhydrolase_1"/>
    <property type="match status" value="1"/>
</dbReference>
<keyword evidence="3" id="KW-0378">Hydrolase</keyword>
<dbReference type="Proteomes" id="UP000193560">
    <property type="component" value="Unassembled WGS sequence"/>
</dbReference>
<protein>
    <submittedName>
        <fullName evidence="3">Alpha/Beta hydrolase protein</fullName>
    </submittedName>
</protein>
<dbReference type="GO" id="GO:0005739">
    <property type="term" value="C:mitochondrion"/>
    <property type="evidence" value="ECO:0007669"/>
    <property type="project" value="TreeGrafter"/>
</dbReference>
<evidence type="ECO:0000313" key="3">
    <source>
        <dbReference type="EMBL" id="ORZ04918.1"/>
    </source>
</evidence>
<evidence type="ECO:0000256" key="1">
    <source>
        <dbReference type="ARBA" id="ARBA00038097"/>
    </source>
</evidence>
<evidence type="ECO:0000313" key="4">
    <source>
        <dbReference type="Proteomes" id="UP000193560"/>
    </source>
</evidence>
<dbReference type="AlphaFoldDB" id="A0A1X2HXS0"/>
<dbReference type="InterPro" id="IPR029058">
    <property type="entry name" value="AB_hydrolase_fold"/>
</dbReference>
<feature type="domain" description="AB hydrolase-1" evidence="2">
    <location>
        <begin position="136"/>
        <end position="440"/>
    </location>
</feature>
<dbReference type="Gene3D" id="3.40.50.1820">
    <property type="entry name" value="alpha/beta hydrolase"/>
    <property type="match status" value="1"/>
</dbReference>
<comment type="caution">
    <text evidence="3">The sequence shown here is derived from an EMBL/GenBank/DDBJ whole genome shotgun (WGS) entry which is preliminary data.</text>
</comment>
<organism evidence="3 4">
    <name type="scientific">Absidia repens</name>
    <dbReference type="NCBI Taxonomy" id="90262"/>
    <lineage>
        <taxon>Eukaryota</taxon>
        <taxon>Fungi</taxon>
        <taxon>Fungi incertae sedis</taxon>
        <taxon>Mucoromycota</taxon>
        <taxon>Mucoromycotina</taxon>
        <taxon>Mucoromycetes</taxon>
        <taxon>Mucorales</taxon>
        <taxon>Cunninghamellaceae</taxon>
        <taxon>Absidia</taxon>
    </lineage>
</organism>
<gene>
    <name evidence="3" type="ORF">BCR42DRAFT_428805</name>
</gene>
<sequence>MSHSTTSADPSSHLSLFPTLPAVIPPTTRLNFLKNWWQRSVMSASHAEGRLLQRIVPNTDISLTQPSLYPLVGRSVAIPVGNGSHVNTFTLSPLTNSAKLPITDSAPTPVVWDHTSTWEQGDKDAVLERGENSKNLVMCHGYGAGLGFFYKNFYALGQVSGWNLYAIDWLGMGRSSRPKWTITKKSNQTWDDIVEETESHFVQSLEEWRKSVGLEKMTLMGHSLGGYFATCYSLKYPERVEKLILVSPAGIAQSPKGLISQEPSDKSPQELLENEAKELGATMQAEAAESAGQQLPPTTTPPARRIPGWARYMWDHNITPMSIVRMIGPFGASLVNTYTSRRFAHLSTEEQHDIYDYIYQITSSTGSGEYALASILAPGAYARKPLFHRLAKLEMPTVFIYGEQDWMDYKAAEEARKKMKVDTKVIRISEGGHHMYIDNPQEFNAAMVDEMKN</sequence>
<dbReference type="EMBL" id="MCGE01000047">
    <property type="protein sequence ID" value="ORZ04918.1"/>
    <property type="molecule type" value="Genomic_DNA"/>
</dbReference>
<dbReference type="InterPro" id="IPR000073">
    <property type="entry name" value="AB_hydrolase_1"/>
</dbReference>
<accession>A0A1X2HXS0</accession>
<dbReference type="GO" id="GO:0055088">
    <property type="term" value="P:lipid homeostasis"/>
    <property type="evidence" value="ECO:0007669"/>
    <property type="project" value="TreeGrafter"/>
</dbReference>
<reference evidence="3 4" key="1">
    <citation type="submission" date="2016-07" db="EMBL/GenBank/DDBJ databases">
        <title>Pervasive Adenine N6-methylation of Active Genes in Fungi.</title>
        <authorList>
            <consortium name="DOE Joint Genome Institute"/>
            <person name="Mondo S.J."/>
            <person name="Dannebaum R.O."/>
            <person name="Kuo R.C."/>
            <person name="Labutti K."/>
            <person name="Haridas S."/>
            <person name="Kuo A."/>
            <person name="Salamov A."/>
            <person name="Ahrendt S.R."/>
            <person name="Lipzen A."/>
            <person name="Sullivan W."/>
            <person name="Andreopoulos W.B."/>
            <person name="Clum A."/>
            <person name="Lindquist E."/>
            <person name="Daum C."/>
            <person name="Ramamoorthy G.K."/>
            <person name="Gryganskyi A."/>
            <person name="Culley D."/>
            <person name="Magnuson J.K."/>
            <person name="James T.Y."/>
            <person name="O'Malley M.A."/>
            <person name="Stajich J.E."/>
            <person name="Spatafora J.W."/>
            <person name="Visel A."/>
            <person name="Grigoriev I.V."/>
        </authorList>
    </citation>
    <scope>NUCLEOTIDE SEQUENCE [LARGE SCALE GENOMIC DNA]</scope>
    <source>
        <strain evidence="3 4">NRRL 1336</strain>
    </source>
</reference>
<comment type="similarity">
    <text evidence="1">Belongs to the peptidase S33 family. ABHD4/ABHD5 subfamily.</text>
</comment>
<dbReference type="SUPFAM" id="SSF53474">
    <property type="entry name" value="alpha/beta-Hydrolases"/>
    <property type="match status" value="1"/>
</dbReference>
<dbReference type="GO" id="GO:0006654">
    <property type="term" value="P:phosphatidic acid biosynthetic process"/>
    <property type="evidence" value="ECO:0007669"/>
    <property type="project" value="TreeGrafter"/>
</dbReference>
<evidence type="ECO:0000259" key="2">
    <source>
        <dbReference type="Pfam" id="PF00561"/>
    </source>
</evidence>